<protein>
    <submittedName>
        <fullName evidence="2">Uncharacterized protein</fullName>
    </submittedName>
</protein>
<organism evidence="2 3">
    <name type="scientific">Mya arenaria</name>
    <name type="common">Soft-shell clam</name>
    <dbReference type="NCBI Taxonomy" id="6604"/>
    <lineage>
        <taxon>Eukaryota</taxon>
        <taxon>Metazoa</taxon>
        <taxon>Spiralia</taxon>
        <taxon>Lophotrochozoa</taxon>
        <taxon>Mollusca</taxon>
        <taxon>Bivalvia</taxon>
        <taxon>Autobranchia</taxon>
        <taxon>Heteroconchia</taxon>
        <taxon>Euheterodonta</taxon>
        <taxon>Imparidentia</taxon>
        <taxon>Neoheterodontei</taxon>
        <taxon>Myida</taxon>
        <taxon>Myoidea</taxon>
        <taxon>Myidae</taxon>
        <taxon>Mya</taxon>
    </lineage>
</organism>
<dbReference type="Proteomes" id="UP001164746">
    <property type="component" value="Chromosome 1"/>
</dbReference>
<keyword evidence="3" id="KW-1185">Reference proteome</keyword>
<sequence>MGRITASFLLAANCGKGYRFFSSQKNYGKGYRFLSSHSKILGRVTASFLLTAKLWKGLLLPSFSQQNSGKGYGFLPTHSKIMGRVTASFFLTAKFWEGLRLPSYSQQNYGKGYRFLPSHSKIMGRVTASFFLTAKLWEGLLLPSFSQQNYGKGYRFLPTHSKIMKRVAASFPLTAKLWEGLRLPSYSQPNYGKGCLFSNAICETGTPCIDDLLFGTCGGDEVPASFAFTLNTHDLTKLQEEIGKLVAKGLTWRDGYTQCIVQNVIVSLSTLEPFSKKVCYPLIFDITDPTINEITSALDQLYNAQNRLENLEPVYELEQVPLIGNSEKRDEIVKVHKYFDKNEKIHKRFWDENSYNVDPFTSYMNYPPDDTYPDSYTQTAPSLDPGLTYWENTGIPYEDLKLVQQYLETTRQRDPYKSKLSELFNLEYGGFKPVDSYVYAKNYAEPNYEIREPEMMPGYAWTNDDDIHKQKQSDKTDGKRHMPVPHIDK</sequence>
<evidence type="ECO:0000256" key="1">
    <source>
        <dbReference type="SAM" id="MobiDB-lite"/>
    </source>
</evidence>
<proteinExistence type="predicted"/>
<evidence type="ECO:0000313" key="2">
    <source>
        <dbReference type="EMBL" id="WAQ95080.1"/>
    </source>
</evidence>
<feature type="non-terminal residue" evidence="2">
    <location>
        <position position="1"/>
    </location>
</feature>
<gene>
    <name evidence="2" type="ORF">MAR_007551</name>
</gene>
<dbReference type="EMBL" id="CP111012">
    <property type="protein sequence ID" value="WAQ95080.1"/>
    <property type="molecule type" value="Genomic_DNA"/>
</dbReference>
<accession>A0ABY7DFF2</accession>
<reference evidence="2" key="1">
    <citation type="submission" date="2022-11" db="EMBL/GenBank/DDBJ databases">
        <title>Centuries of genome instability and evolution in soft-shell clam transmissible cancer (bioRxiv).</title>
        <authorList>
            <person name="Hart S.F.M."/>
            <person name="Yonemitsu M.A."/>
            <person name="Giersch R.M."/>
            <person name="Beal B.F."/>
            <person name="Arriagada G."/>
            <person name="Davis B.W."/>
            <person name="Ostrander E.A."/>
            <person name="Goff S.P."/>
            <person name="Metzger M.J."/>
        </authorList>
    </citation>
    <scope>NUCLEOTIDE SEQUENCE</scope>
    <source>
        <strain evidence="2">MELC-2E11</strain>
        <tissue evidence="2">Siphon/mantle</tissue>
    </source>
</reference>
<name>A0ABY7DFF2_MYAAR</name>
<dbReference type="InterPro" id="IPR033522">
    <property type="entry name" value="IA-2/IA-2_beta"/>
</dbReference>
<feature type="region of interest" description="Disordered" evidence="1">
    <location>
        <begin position="462"/>
        <end position="489"/>
    </location>
</feature>
<evidence type="ECO:0000313" key="3">
    <source>
        <dbReference type="Proteomes" id="UP001164746"/>
    </source>
</evidence>
<dbReference type="PANTHER" id="PTHR46106:SF4">
    <property type="entry name" value="IA-2 PROTEIN TYROSINE PHOSPHATASE, ISOFORM C"/>
    <property type="match status" value="1"/>
</dbReference>
<feature type="compositionally biased region" description="Basic and acidic residues" evidence="1">
    <location>
        <begin position="465"/>
        <end position="489"/>
    </location>
</feature>
<dbReference type="PANTHER" id="PTHR46106">
    <property type="entry name" value="IA-2 PROTEIN TYROSINE PHOSPHATASE, ISOFORM C"/>
    <property type="match status" value="1"/>
</dbReference>